<dbReference type="InterPro" id="IPR000847">
    <property type="entry name" value="LysR_HTH_N"/>
</dbReference>
<dbReference type="InterPro" id="IPR036388">
    <property type="entry name" value="WH-like_DNA-bd_sf"/>
</dbReference>
<protein>
    <submittedName>
        <fullName evidence="7">LysR family transcriptional regulator</fullName>
    </submittedName>
</protein>
<dbReference type="RefSeq" id="WP_353400278.1">
    <property type="nucleotide sequence ID" value="NZ_BAABWU010000008.1"/>
</dbReference>
<keyword evidence="8" id="KW-1185">Reference proteome</keyword>
<dbReference type="Gene3D" id="3.40.190.10">
    <property type="entry name" value="Periplasmic binding protein-like II"/>
    <property type="match status" value="2"/>
</dbReference>
<dbReference type="InterPro" id="IPR036390">
    <property type="entry name" value="WH_DNA-bd_sf"/>
</dbReference>
<reference evidence="7 8" key="1">
    <citation type="submission" date="2024-04" db="EMBL/GenBank/DDBJ databases">
        <title>Draft genome sequence of Pseudophaeobacter arcticus NBRC 116598.</title>
        <authorList>
            <person name="Miyakawa T."/>
            <person name="Kusuya Y."/>
            <person name="Miura T."/>
        </authorList>
    </citation>
    <scope>NUCLEOTIDE SEQUENCE [LARGE SCALE GENOMIC DNA]</scope>
    <source>
        <strain evidence="7 8">SU-CL00105</strain>
    </source>
</reference>
<dbReference type="SUPFAM" id="SSF53850">
    <property type="entry name" value="Periplasmic binding protein-like II"/>
    <property type="match status" value="1"/>
</dbReference>
<dbReference type="Proteomes" id="UP001441944">
    <property type="component" value="Unassembled WGS sequence"/>
</dbReference>
<dbReference type="Gene3D" id="1.10.10.10">
    <property type="entry name" value="Winged helix-like DNA-binding domain superfamily/Winged helix DNA-binding domain"/>
    <property type="match status" value="1"/>
</dbReference>
<dbReference type="InterPro" id="IPR005119">
    <property type="entry name" value="LysR_subst-bd"/>
</dbReference>
<dbReference type="EMBL" id="BAABWU010000008">
    <property type="protein sequence ID" value="GAA6196913.1"/>
    <property type="molecule type" value="Genomic_DNA"/>
</dbReference>
<evidence type="ECO:0000259" key="6">
    <source>
        <dbReference type="PROSITE" id="PS50931"/>
    </source>
</evidence>
<comment type="similarity">
    <text evidence="1">Belongs to the LysR transcriptional regulatory family.</text>
</comment>
<keyword evidence="3" id="KW-0238">DNA-binding</keyword>
<evidence type="ECO:0000256" key="5">
    <source>
        <dbReference type="SAM" id="MobiDB-lite"/>
    </source>
</evidence>
<feature type="region of interest" description="Disordered" evidence="5">
    <location>
        <begin position="292"/>
        <end position="313"/>
    </location>
</feature>
<proteinExistence type="inferred from homology"/>
<dbReference type="PROSITE" id="PS50931">
    <property type="entry name" value="HTH_LYSR"/>
    <property type="match status" value="1"/>
</dbReference>
<keyword evidence="2" id="KW-0805">Transcription regulation</keyword>
<evidence type="ECO:0000256" key="3">
    <source>
        <dbReference type="ARBA" id="ARBA00023125"/>
    </source>
</evidence>
<comment type="caution">
    <text evidence="7">The sequence shown here is derived from an EMBL/GenBank/DDBJ whole genome shotgun (WGS) entry which is preliminary data.</text>
</comment>
<evidence type="ECO:0000313" key="8">
    <source>
        <dbReference type="Proteomes" id="UP001441944"/>
    </source>
</evidence>
<name>A0ABQ0AM44_9RHOB</name>
<sequence length="313" mass="33297">MLYLTLRHYEYTCAVAQHGSLSAAAQALNVSQPALSTALARIEDHLGHPLFVRRRGTPLSLTPQGRDFAKAAQHLLDQAARLETQNGSSPVVQSLVIGCFSDLAPFVLAPALRHLRATLPDLTVTTRTLGFAQIIAGLLQGEIDLAVTYDLGLDAGFTRLVIDNRAPQALVPPNHDLAQHDSLSLAQLAREPLVLSQEGVSVQHMLALFKSLGLTPRISHRAASLEVLRSLAANAEGIGISYSAPPIRQSYDGKALVNIPIRDSCALEPVIITTHGAPKPDSAVAQAMDILSKTLSPQNPKPAAAGLRPSADE</sequence>
<dbReference type="Pfam" id="PF00126">
    <property type="entry name" value="HTH_1"/>
    <property type="match status" value="1"/>
</dbReference>
<evidence type="ECO:0000256" key="4">
    <source>
        <dbReference type="ARBA" id="ARBA00023163"/>
    </source>
</evidence>
<dbReference type="Pfam" id="PF03466">
    <property type="entry name" value="LysR_substrate"/>
    <property type="match status" value="1"/>
</dbReference>
<dbReference type="SUPFAM" id="SSF46785">
    <property type="entry name" value="Winged helix' DNA-binding domain"/>
    <property type="match status" value="1"/>
</dbReference>
<gene>
    <name evidence="7" type="ORF">NBRC116598_23570</name>
</gene>
<organism evidence="7 8">
    <name type="scientific">Pseudophaeobacter arcticus</name>
    <dbReference type="NCBI Taxonomy" id="385492"/>
    <lineage>
        <taxon>Bacteria</taxon>
        <taxon>Pseudomonadati</taxon>
        <taxon>Pseudomonadota</taxon>
        <taxon>Alphaproteobacteria</taxon>
        <taxon>Rhodobacterales</taxon>
        <taxon>Paracoccaceae</taxon>
        <taxon>Pseudophaeobacter</taxon>
    </lineage>
</organism>
<dbReference type="PRINTS" id="PR00039">
    <property type="entry name" value="HTHLYSR"/>
</dbReference>
<evidence type="ECO:0000256" key="1">
    <source>
        <dbReference type="ARBA" id="ARBA00009437"/>
    </source>
</evidence>
<keyword evidence="4" id="KW-0804">Transcription</keyword>
<evidence type="ECO:0000313" key="7">
    <source>
        <dbReference type="EMBL" id="GAA6196913.1"/>
    </source>
</evidence>
<feature type="domain" description="HTH lysR-type" evidence="6">
    <location>
        <begin position="4"/>
        <end position="62"/>
    </location>
</feature>
<evidence type="ECO:0000256" key="2">
    <source>
        <dbReference type="ARBA" id="ARBA00023015"/>
    </source>
</evidence>
<dbReference type="PANTHER" id="PTHR30346">
    <property type="entry name" value="TRANSCRIPTIONAL DUAL REGULATOR HCAR-RELATED"/>
    <property type="match status" value="1"/>
</dbReference>
<dbReference type="PANTHER" id="PTHR30346:SF0">
    <property type="entry name" value="HCA OPERON TRANSCRIPTIONAL ACTIVATOR HCAR"/>
    <property type="match status" value="1"/>
</dbReference>
<accession>A0ABQ0AM44</accession>